<feature type="region of interest" description="Disordered" evidence="3">
    <location>
        <begin position="134"/>
        <end position="196"/>
    </location>
</feature>
<organism evidence="4 5">
    <name type="scientific">Riccia sorocarpa</name>
    <dbReference type="NCBI Taxonomy" id="122646"/>
    <lineage>
        <taxon>Eukaryota</taxon>
        <taxon>Viridiplantae</taxon>
        <taxon>Streptophyta</taxon>
        <taxon>Embryophyta</taxon>
        <taxon>Marchantiophyta</taxon>
        <taxon>Marchantiopsida</taxon>
        <taxon>Marchantiidae</taxon>
        <taxon>Marchantiales</taxon>
        <taxon>Ricciaceae</taxon>
        <taxon>Riccia</taxon>
    </lineage>
</organism>
<dbReference type="Proteomes" id="UP001633002">
    <property type="component" value="Unassembled WGS sequence"/>
</dbReference>
<dbReference type="AlphaFoldDB" id="A0ABD3H1B2"/>
<comment type="caution">
    <text evidence="4">The sequence shown here is derived from an EMBL/GenBank/DDBJ whole genome shotgun (WGS) entry which is preliminary data.</text>
</comment>
<feature type="region of interest" description="Disordered" evidence="3">
    <location>
        <begin position="71"/>
        <end position="95"/>
    </location>
</feature>
<keyword evidence="1" id="KW-0805">Transcription regulation</keyword>
<evidence type="ECO:0000256" key="1">
    <source>
        <dbReference type="ARBA" id="ARBA00023015"/>
    </source>
</evidence>
<keyword evidence="5" id="KW-1185">Reference proteome</keyword>
<evidence type="ECO:0000256" key="2">
    <source>
        <dbReference type="ARBA" id="ARBA00023163"/>
    </source>
</evidence>
<protein>
    <submittedName>
        <fullName evidence="4">Uncharacterized protein</fullName>
    </submittedName>
</protein>
<feature type="compositionally biased region" description="Polar residues" evidence="3">
    <location>
        <begin position="167"/>
        <end position="177"/>
    </location>
</feature>
<reference evidence="4 5" key="1">
    <citation type="submission" date="2024-09" db="EMBL/GenBank/DDBJ databases">
        <title>Chromosome-scale assembly of Riccia sorocarpa.</title>
        <authorList>
            <person name="Paukszto L."/>
        </authorList>
    </citation>
    <scope>NUCLEOTIDE SEQUENCE [LARGE SCALE GENOMIC DNA]</scope>
    <source>
        <strain evidence="4">LP-2024</strain>
        <tissue evidence="4">Aerial parts of the thallus</tissue>
    </source>
</reference>
<name>A0ABD3H1B2_9MARC</name>
<evidence type="ECO:0000313" key="4">
    <source>
        <dbReference type="EMBL" id="KAL3684217.1"/>
    </source>
</evidence>
<dbReference type="PROSITE" id="PS50985">
    <property type="entry name" value="GRAS"/>
    <property type="match status" value="1"/>
</dbReference>
<accession>A0ABD3H1B2</accession>
<dbReference type="InterPro" id="IPR005202">
    <property type="entry name" value="TF_GRAS"/>
</dbReference>
<feature type="compositionally biased region" description="Polar residues" evidence="3">
    <location>
        <begin position="134"/>
        <end position="147"/>
    </location>
</feature>
<feature type="compositionally biased region" description="Low complexity" evidence="3">
    <location>
        <begin position="148"/>
        <end position="166"/>
    </location>
</feature>
<proteinExistence type="predicted"/>
<dbReference type="PANTHER" id="PTHR31636">
    <property type="entry name" value="OSJNBA0084A10.13 PROTEIN-RELATED"/>
    <property type="match status" value="1"/>
</dbReference>
<keyword evidence="2" id="KW-0804">Transcription</keyword>
<sequence length="750" mass="83124">MSVTFDLGSTRDNNGRYEHPTVVLLLLVWTLDDYFAPFLSKECTTAPALTDGLVIGMIRTWPDMATLGVSMSKKKGSPWTESETGSGDSKYNWERSNRPLETPLAAQLQQAWLQTQLPKRSVPKLDYLSPLPSSPDTSVFRSSLTAQSSRHPSSTSFSPDSDTLTSRSNSGSYSPVESSGGDVLDADVGSADVDTNMDDPFLSYISDMLMEEDLGEKPCMFLECSAYQAITEELQELIREPAAGDDFTWKDYSQQGQPQVDNSDINHWVDGVLDLHPSWYLENNELGSGSEEISSDPTEQCREAFGQCAVSRREEGRMGFSMGGMPQTGAGVISGVRATRDADAVSLGECPYLDPDTPRLTPGLDYSHGKSGVDSLTQLYPLLIRCAEAVAQDKLQEAHYLISRLREVSDPSGDGGQRMVHYFVEALVARLSGTGGRLYAASISNTPSAIDMLKAYMLFVQCIPLPKIAHYHANKTIYDAVKGDAAVHIVDFGILYGVQWPCLIQGLAKRAGGPPRLRITGIDFPQPGFKSTERIEETGRRLAEKARALGVEFEYQAIAGKWEQIQPSQLNLRKEEVLIVNSVFRLRHLLDETVMASSPRKLFLSRIHSLNPKLFVTGVVNAGYNTPFFLPRVREAVSHYSAFFDAIHSAVPPIPELRLMVEKQVLGREILNIIACEGVERLERAETFSQWQSRIMNAGFKQQPLDPATFDKVRDILKPFHKDFGVVAHGSWMLTGWKDRVIHALTAWKP</sequence>
<feature type="compositionally biased region" description="Polar residues" evidence="3">
    <location>
        <begin position="79"/>
        <end position="89"/>
    </location>
</feature>
<evidence type="ECO:0000256" key="3">
    <source>
        <dbReference type="SAM" id="MobiDB-lite"/>
    </source>
</evidence>
<gene>
    <name evidence="4" type="ORF">R1sor_002239</name>
</gene>
<dbReference type="Pfam" id="PF03514">
    <property type="entry name" value="GRAS"/>
    <property type="match status" value="1"/>
</dbReference>
<dbReference type="EMBL" id="JBJQOH010000006">
    <property type="protein sequence ID" value="KAL3684217.1"/>
    <property type="molecule type" value="Genomic_DNA"/>
</dbReference>
<evidence type="ECO:0000313" key="5">
    <source>
        <dbReference type="Proteomes" id="UP001633002"/>
    </source>
</evidence>